<dbReference type="EMBL" id="JAKUCV010000119">
    <property type="protein sequence ID" value="KAJ4851147.1"/>
    <property type="molecule type" value="Genomic_DNA"/>
</dbReference>
<sequence length="310" mass="34767">MASSSSCRVIDLGGENNELRPVSPEESLGVNVARTYVVGKINGRQEEGVERLTMAGYQYALLLQRLVFRYDSEPSWQGFIRARIEVLTDMPLLPGVACLDPIGKEIRVHFQYERLRDICYRCGRITHPTSRCPRPSRLGKGSERPAEDNYGPWMRAKELLGKHYLAKKQVPLDVHDEQMEKDKTQDLNGENNADTIFSLPDGTRLGSVRKKRKVLEEVLLSPIKENARRAHTGMTNMVVELITDLHDASPIHASASKPSWKKMARTTKVKYQSSTLELVQAFDMVAEGRGLELDGGKQNPSGIAVPLARE</sequence>
<dbReference type="AlphaFoldDB" id="A0A9Q0JS66"/>
<dbReference type="InterPro" id="IPR025836">
    <property type="entry name" value="Zn_knuckle_CX2CX4HX4C"/>
</dbReference>
<proteinExistence type="predicted"/>
<name>A0A9Q0JS66_9ROSI</name>
<organism evidence="2 3">
    <name type="scientific">Turnera subulata</name>
    <dbReference type="NCBI Taxonomy" id="218843"/>
    <lineage>
        <taxon>Eukaryota</taxon>
        <taxon>Viridiplantae</taxon>
        <taxon>Streptophyta</taxon>
        <taxon>Embryophyta</taxon>
        <taxon>Tracheophyta</taxon>
        <taxon>Spermatophyta</taxon>
        <taxon>Magnoliopsida</taxon>
        <taxon>eudicotyledons</taxon>
        <taxon>Gunneridae</taxon>
        <taxon>Pentapetalae</taxon>
        <taxon>rosids</taxon>
        <taxon>fabids</taxon>
        <taxon>Malpighiales</taxon>
        <taxon>Passifloraceae</taxon>
        <taxon>Turnera</taxon>
    </lineage>
</organism>
<keyword evidence="3" id="KW-1185">Reference proteome</keyword>
<comment type="caution">
    <text evidence="2">The sequence shown here is derived from an EMBL/GenBank/DDBJ whole genome shotgun (WGS) entry which is preliminary data.</text>
</comment>
<protein>
    <recommendedName>
        <fullName evidence="1">Zinc knuckle CX2CX4HX4C domain-containing protein</fullName>
    </recommendedName>
</protein>
<reference evidence="2" key="2">
    <citation type="journal article" date="2023" name="Plants (Basel)">
        <title>Annotation of the Turnera subulata (Passifloraceae) Draft Genome Reveals the S-Locus Evolved after the Divergence of Turneroideae from Passifloroideae in a Stepwise Manner.</title>
        <authorList>
            <person name="Henning P.M."/>
            <person name="Roalson E.H."/>
            <person name="Mir W."/>
            <person name="McCubbin A.G."/>
            <person name="Shore J.S."/>
        </authorList>
    </citation>
    <scope>NUCLEOTIDE SEQUENCE</scope>
    <source>
        <strain evidence="2">F60SS</strain>
    </source>
</reference>
<reference evidence="2" key="1">
    <citation type="submission" date="2022-02" db="EMBL/GenBank/DDBJ databases">
        <authorList>
            <person name="Henning P.M."/>
            <person name="McCubbin A.G."/>
            <person name="Shore J.S."/>
        </authorList>
    </citation>
    <scope>NUCLEOTIDE SEQUENCE</scope>
    <source>
        <strain evidence="2">F60SS</strain>
        <tissue evidence="2">Leaves</tissue>
    </source>
</reference>
<accession>A0A9Q0JS66</accession>
<evidence type="ECO:0000313" key="3">
    <source>
        <dbReference type="Proteomes" id="UP001141552"/>
    </source>
</evidence>
<evidence type="ECO:0000313" key="2">
    <source>
        <dbReference type="EMBL" id="KAJ4851147.1"/>
    </source>
</evidence>
<dbReference type="Pfam" id="PF14392">
    <property type="entry name" value="zf-CCHC_4"/>
    <property type="match status" value="1"/>
</dbReference>
<evidence type="ECO:0000259" key="1">
    <source>
        <dbReference type="Pfam" id="PF14392"/>
    </source>
</evidence>
<dbReference type="Proteomes" id="UP001141552">
    <property type="component" value="Unassembled WGS sequence"/>
</dbReference>
<feature type="domain" description="Zinc knuckle CX2CX4HX4C" evidence="1">
    <location>
        <begin position="103"/>
        <end position="133"/>
    </location>
</feature>
<gene>
    <name evidence="2" type="ORF">Tsubulata_003232</name>
</gene>